<organism evidence="1 2">
    <name type="scientific">Pyropia yezoensis</name>
    <name type="common">Susabi-nori</name>
    <name type="synonym">Porphyra yezoensis</name>
    <dbReference type="NCBI Taxonomy" id="2788"/>
    <lineage>
        <taxon>Eukaryota</taxon>
        <taxon>Rhodophyta</taxon>
        <taxon>Bangiophyceae</taxon>
        <taxon>Bangiales</taxon>
        <taxon>Bangiaceae</taxon>
        <taxon>Pyropia</taxon>
    </lineage>
</organism>
<accession>A0ACC3C8R8</accession>
<evidence type="ECO:0000313" key="1">
    <source>
        <dbReference type="EMBL" id="KAK1866610.1"/>
    </source>
</evidence>
<comment type="caution">
    <text evidence="1">The sequence shown here is derived from an EMBL/GenBank/DDBJ whole genome shotgun (WGS) entry which is preliminary data.</text>
</comment>
<protein>
    <submittedName>
        <fullName evidence="1">Uncharacterized protein</fullName>
    </submittedName>
</protein>
<proteinExistence type="predicted"/>
<dbReference type="Proteomes" id="UP000798662">
    <property type="component" value="Chromosome 2"/>
</dbReference>
<name>A0ACC3C8R8_PYRYE</name>
<gene>
    <name evidence="1" type="ORF">I4F81_009126</name>
</gene>
<keyword evidence="2" id="KW-1185">Reference proteome</keyword>
<dbReference type="EMBL" id="CM020619">
    <property type="protein sequence ID" value="KAK1866610.1"/>
    <property type="molecule type" value="Genomic_DNA"/>
</dbReference>
<evidence type="ECO:0000313" key="2">
    <source>
        <dbReference type="Proteomes" id="UP000798662"/>
    </source>
</evidence>
<reference evidence="1" key="1">
    <citation type="submission" date="2019-11" db="EMBL/GenBank/DDBJ databases">
        <title>Nori genome reveals adaptations in red seaweeds to the harsh intertidal environment.</title>
        <authorList>
            <person name="Wang D."/>
            <person name="Mao Y."/>
        </authorList>
    </citation>
    <scope>NUCLEOTIDE SEQUENCE</scope>
    <source>
        <tissue evidence="1">Gametophyte</tissue>
    </source>
</reference>
<sequence length="271" mass="28809">MHRAACALFRLLACRRRYPTAVLAFRDEYKDLGVSFDQLMDAEAAGHLGAYEAAINVGRAAPLNMRHAIMAYQAIMARLHDDDRCLDFVRQTTADEAGSCAAEKWRRCCRGTANDADQVLLCAKHEQLLHPPAMTTVTHAANCYRVEPLPLRTTVLAGLPAASLRATTAAGVASAGVASSRWQPQRQAVGRQSTAGCNDTTTPGAARSASSAALAASIATLVADAAPPAAAVDRTEAAAASRLVAATTVVPFFFEDQYVQRQVPVEDAWVA</sequence>